<dbReference type="Proteomes" id="UP000241440">
    <property type="component" value="Unassembled WGS sequence"/>
</dbReference>
<evidence type="ECO:0000256" key="1">
    <source>
        <dbReference type="SAM" id="Phobius"/>
    </source>
</evidence>
<protein>
    <submittedName>
        <fullName evidence="2">Uncharacterized protein</fullName>
    </submittedName>
</protein>
<sequence length="59" mass="6932">MAWIVVVGLTVNKTKDCMKKLIVLVIIGFAAWYYHEHHGFEFLENLDLNDFKITNKYNS</sequence>
<dbReference type="EMBL" id="PYOY01000003">
    <property type="protein sequence ID" value="PSX07887.1"/>
    <property type="molecule type" value="Genomic_DNA"/>
</dbReference>
<keyword evidence="1" id="KW-0812">Transmembrane</keyword>
<reference evidence="2 3" key="1">
    <citation type="submission" date="2018-01" db="EMBL/GenBank/DDBJ databases">
        <title>Whole genome sequencing of Histamine producing bacteria.</title>
        <authorList>
            <person name="Butler K."/>
        </authorList>
    </citation>
    <scope>NUCLEOTIDE SEQUENCE [LARGE SCALE GENOMIC DNA]</scope>
    <source>
        <strain evidence="2 3">A2-1</strain>
    </source>
</reference>
<comment type="caution">
    <text evidence="2">The sequence shown here is derived from an EMBL/GenBank/DDBJ whole genome shotgun (WGS) entry which is preliminary data.</text>
</comment>
<evidence type="ECO:0000313" key="3">
    <source>
        <dbReference type="Proteomes" id="UP000241440"/>
    </source>
</evidence>
<dbReference type="AlphaFoldDB" id="A0A855SDP8"/>
<evidence type="ECO:0000313" key="2">
    <source>
        <dbReference type="EMBL" id="PSX07887.1"/>
    </source>
</evidence>
<organism evidence="2 3">
    <name type="scientific">Photobacterium angustum</name>
    <dbReference type="NCBI Taxonomy" id="661"/>
    <lineage>
        <taxon>Bacteria</taxon>
        <taxon>Pseudomonadati</taxon>
        <taxon>Pseudomonadota</taxon>
        <taxon>Gammaproteobacteria</taxon>
        <taxon>Vibrionales</taxon>
        <taxon>Vibrionaceae</taxon>
        <taxon>Photobacterium</taxon>
    </lineage>
</organism>
<gene>
    <name evidence="2" type="ORF">C0W41_07700</name>
</gene>
<feature type="transmembrane region" description="Helical" evidence="1">
    <location>
        <begin position="17"/>
        <end position="35"/>
    </location>
</feature>
<name>A0A855SDP8_PHOAN</name>
<keyword evidence="1" id="KW-0472">Membrane</keyword>
<accession>A0A855SDP8</accession>
<proteinExistence type="predicted"/>
<keyword evidence="1" id="KW-1133">Transmembrane helix</keyword>